<feature type="compositionally biased region" description="Polar residues" evidence="6">
    <location>
        <begin position="407"/>
        <end position="429"/>
    </location>
</feature>
<evidence type="ECO:0000259" key="7">
    <source>
        <dbReference type="PROSITE" id="PS51064"/>
    </source>
</evidence>
<accession>A0ABM1BVZ6</accession>
<evidence type="ECO:0000256" key="3">
    <source>
        <dbReference type="ARBA" id="ARBA00022707"/>
    </source>
</evidence>
<dbReference type="PANTHER" id="PTHR21258:SF55">
    <property type="entry name" value="FI23523P1"/>
    <property type="match status" value="1"/>
</dbReference>
<evidence type="ECO:0000313" key="9">
    <source>
        <dbReference type="RefSeq" id="XP_013789743.1"/>
    </source>
</evidence>
<evidence type="ECO:0000256" key="5">
    <source>
        <dbReference type="ARBA" id="ARBA00023288"/>
    </source>
</evidence>
<dbReference type="InterPro" id="IPR038742">
    <property type="entry name" value="FRS2_PTB"/>
</dbReference>
<dbReference type="InterPro" id="IPR050996">
    <property type="entry name" value="Docking_Protein_DOK"/>
</dbReference>
<evidence type="ECO:0000256" key="6">
    <source>
        <dbReference type="SAM" id="MobiDB-lite"/>
    </source>
</evidence>
<dbReference type="SUPFAM" id="SSF50729">
    <property type="entry name" value="PH domain-like"/>
    <property type="match status" value="1"/>
</dbReference>
<dbReference type="CDD" id="cd01202">
    <property type="entry name" value="PTB_FRS2"/>
    <property type="match status" value="1"/>
</dbReference>
<dbReference type="PROSITE" id="PS51064">
    <property type="entry name" value="IRS_PTB"/>
    <property type="match status" value="1"/>
</dbReference>
<comment type="subcellular location">
    <subcellularLocation>
        <location evidence="1">Membrane</location>
    </subcellularLocation>
</comment>
<keyword evidence="4" id="KW-0472">Membrane</keyword>
<reference evidence="9 10" key="1">
    <citation type="submission" date="2025-05" db="UniProtKB">
        <authorList>
            <consortium name="RefSeq"/>
        </authorList>
    </citation>
    <scope>IDENTIFICATION</scope>
    <source>
        <tissue evidence="9 10">Muscle</tissue>
    </source>
</reference>
<evidence type="ECO:0000313" key="10">
    <source>
        <dbReference type="RefSeq" id="XP_022257711.1"/>
    </source>
</evidence>
<protein>
    <submittedName>
        <fullName evidence="9 10">Uncharacterized protein LOC106473607</fullName>
    </submittedName>
</protein>
<feature type="region of interest" description="Disordered" evidence="6">
    <location>
        <begin position="407"/>
        <end position="435"/>
    </location>
</feature>
<evidence type="ECO:0000256" key="1">
    <source>
        <dbReference type="ARBA" id="ARBA00004370"/>
    </source>
</evidence>
<sequence>MGCVSSRPVVVEGRNLFHVWNVDDRGNHLASGKIELTQSELILHQKGKLPIRWPLRSLRKYGFDVELFSFECGRRCPTGPGIYAFRCRHAEVLFNLLQESIQNNTVVEQAEDQVSGGTNASTNGSISSQQLPPVSSIEVDHVRSSAVPSSSSLIPSCSRSYDHSNSFTKSSNQTKCLLRQSLSENWSAGTNIANLICPSHHCSVGSCKRYSAPSPHYANGEIFVPDTHPSRSSFSGLVTRSLVKSEYSVVHDSYQRSSRSLALHTQHSHMNGTVTSLSCTGGTCVNKECNNNPCSCKHIDMNTNYTQLEELCKQEHTAAYENEHCYVNVGPEQIPVAQRQHVRTSGYGFSSSVYPRGFTGGSIASQISQEDNSRLYENIGQNCVKSCQTDGRQVNYIMLDLEQRSDSGCSISTPKSPPNSIKSPQSSPSDHPEGYATIDFDKTAALLNSAKPTVIIDDCIRKTRHNATEPCKGSNS</sequence>
<dbReference type="SMART" id="SM01244">
    <property type="entry name" value="IRS"/>
    <property type="match status" value="1"/>
</dbReference>
<dbReference type="SMART" id="SM00310">
    <property type="entry name" value="PTBI"/>
    <property type="match status" value="1"/>
</dbReference>
<dbReference type="Gene3D" id="2.30.29.30">
    <property type="entry name" value="Pleckstrin-homology domain (PH domain)/Phosphotyrosine-binding domain (PTB)"/>
    <property type="match status" value="1"/>
</dbReference>
<evidence type="ECO:0000256" key="4">
    <source>
        <dbReference type="ARBA" id="ARBA00023136"/>
    </source>
</evidence>
<dbReference type="GeneID" id="106473607"/>
<evidence type="ECO:0000313" key="8">
    <source>
        <dbReference type="Proteomes" id="UP000694941"/>
    </source>
</evidence>
<keyword evidence="5" id="KW-0449">Lipoprotein</keyword>
<dbReference type="InterPro" id="IPR002404">
    <property type="entry name" value="IRS_PTB"/>
</dbReference>
<dbReference type="InterPro" id="IPR011993">
    <property type="entry name" value="PH-like_dom_sf"/>
</dbReference>
<dbReference type="RefSeq" id="XP_022257711.1">
    <property type="nucleotide sequence ID" value="XM_022402003.1"/>
</dbReference>
<dbReference type="Proteomes" id="UP000694941">
    <property type="component" value="Unplaced"/>
</dbReference>
<keyword evidence="2" id="KW-0597">Phosphoprotein</keyword>
<keyword evidence="3" id="KW-0519">Myristate</keyword>
<feature type="region of interest" description="Disordered" evidence="6">
    <location>
        <begin position="112"/>
        <end position="133"/>
    </location>
</feature>
<name>A0ABM1BVZ6_LIMPO</name>
<feature type="domain" description="IRS-type PTB" evidence="7">
    <location>
        <begin position="9"/>
        <end position="111"/>
    </location>
</feature>
<dbReference type="RefSeq" id="XP_013789743.1">
    <property type="nucleotide sequence ID" value="XM_013934289.2"/>
</dbReference>
<dbReference type="PANTHER" id="PTHR21258">
    <property type="entry name" value="DOCKING PROTEIN RELATED"/>
    <property type="match status" value="1"/>
</dbReference>
<proteinExistence type="predicted"/>
<dbReference type="Pfam" id="PF02174">
    <property type="entry name" value="IRS"/>
    <property type="match status" value="1"/>
</dbReference>
<keyword evidence="8" id="KW-1185">Reference proteome</keyword>
<evidence type="ECO:0000256" key="2">
    <source>
        <dbReference type="ARBA" id="ARBA00022553"/>
    </source>
</evidence>
<feature type="compositionally biased region" description="Polar residues" evidence="6">
    <location>
        <begin position="115"/>
        <end position="133"/>
    </location>
</feature>
<organism evidence="8 9">
    <name type="scientific">Limulus polyphemus</name>
    <name type="common">Atlantic horseshoe crab</name>
    <dbReference type="NCBI Taxonomy" id="6850"/>
    <lineage>
        <taxon>Eukaryota</taxon>
        <taxon>Metazoa</taxon>
        <taxon>Ecdysozoa</taxon>
        <taxon>Arthropoda</taxon>
        <taxon>Chelicerata</taxon>
        <taxon>Merostomata</taxon>
        <taxon>Xiphosura</taxon>
        <taxon>Limulidae</taxon>
        <taxon>Limulus</taxon>
    </lineage>
</organism>
<gene>
    <name evidence="9 10" type="primary">LOC106473607</name>
</gene>